<organism evidence="1 2">
    <name type="scientific">Antarcticirhabdus aurantiaca</name>
    <dbReference type="NCBI Taxonomy" id="2606717"/>
    <lineage>
        <taxon>Bacteria</taxon>
        <taxon>Pseudomonadati</taxon>
        <taxon>Pseudomonadota</taxon>
        <taxon>Alphaproteobacteria</taxon>
        <taxon>Hyphomicrobiales</taxon>
        <taxon>Aurantimonadaceae</taxon>
        <taxon>Antarcticirhabdus</taxon>
    </lineage>
</organism>
<dbReference type="Proteomes" id="UP001163223">
    <property type="component" value="Chromosome"/>
</dbReference>
<evidence type="ECO:0000313" key="1">
    <source>
        <dbReference type="EMBL" id="WAJ26336.1"/>
    </source>
</evidence>
<gene>
    <name evidence="1" type="ORF">OXU80_15700</name>
</gene>
<dbReference type="EMBL" id="CP113520">
    <property type="protein sequence ID" value="WAJ26336.1"/>
    <property type="molecule type" value="Genomic_DNA"/>
</dbReference>
<keyword evidence="2" id="KW-1185">Reference proteome</keyword>
<proteinExistence type="predicted"/>
<dbReference type="EC" id="1.3.1.106" evidence="1"/>
<evidence type="ECO:0000313" key="2">
    <source>
        <dbReference type="Proteomes" id="UP001163223"/>
    </source>
</evidence>
<name>A0ACD4NHT6_9HYPH</name>
<accession>A0ACD4NHT6</accession>
<keyword evidence="1" id="KW-0560">Oxidoreductase</keyword>
<sequence length="256" mass="27300">MTSGSIRTLILGGTTEARRLGARLAEARRFDVTLSLAGRTRAPVDQGVPTRIGGFGGPDGLARHLVETGVDLLIDATHPFAARISANAVAAATATGVPLLALRRPEWTREPGDRWIEADSVAEALGHVGAAPRRLFVALGRQELEPLEAAPQHRYLVRSVDPVEPPLRVPHADYLLDRGPFDAEAETVLFERHGIEAVLAKNSGGAASRAKIDAARRLGLPVHLVRRPPAAGPSLDTVEALLAAIDHRFPPTDRGE</sequence>
<reference evidence="1" key="1">
    <citation type="submission" date="2022-11" db="EMBL/GenBank/DDBJ databases">
        <title>beta-Carotene-producing bacterium, Jeongeuplla avenae sp. nov., alleviates the salt stress of Arabidopsis seedlings.</title>
        <authorList>
            <person name="Jiang L."/>
            <person name="Lee J."/>
        </authorList>
    </citation>
    <scope>NUCLEOTIDE SEQUENCE</scope>
    <source>
        <strain evidence="1">DY_R2A_6</strain>
    </source>
</reference>
<protein>
    <submittedName>
        <fullName evidence="1">Cobalt-precorrin-6A reductase</fullName>
        <ecNumber evidence="1">1.3.1.106</ecNumber>
    </submittedName>
</protein>